<name>A0A7D7LM55_9FLAO</name>
<dbReference type="KEGG" id="cbau:H1R16_10735"/>
<sequence>MDLNTQIKDFIESQPQSKRRDVEILHTEIQKLLSGAKLWFFDGKDENAKIVANPQIGYGTQTMTYADGKQKEFYQIGLSTNTTGISVYIMGLEDKNYLPNVYGNLIGKAKVTGYCIKFKTLKDINKDVLMKAISLGMTGTDSR</sequence>
<reference evidence="1" key="3">
    <citation type="submission" date="2020-07" db="EMBL/GenBank/DDBJ databases">
        <authorList>
            <person name="Yang C."/>
        </authorList>
    </citation>
    <scope>NUCLEOTIDE SEQUENCE</scope>
    <source>
        <strain evidence="1">Cx-624</strain>
    </source>
</reference>
<evidence type="ECO:0000313" key="2">
    <source>
        <dbReference type="EMBL" id="QMS98162.1"/>
    </source>
</evidence>
<evidence type="ECO:0000313" key="1">
    <source>
        <dbReference type="EMBL" id="MBA5246472.1"/>
    </source>
</evidence>
<dbReference type="AlphaFoldDB" id="A0A7D7LM55"/>
<evidence type="ECO:0000313" key="4">
    <source>
        <dbReference type="Proteomes" id="UP000539710"/>
    </source>
</evidence>
<organism evidence="2 3">
    <name type="scientific">Marnyiella aurantia</name>
    <dbReference type="NCBI Taxonomy" id="2758037"/>
    <lineage>
        <taxon>Bacteria</taxon>
        <taxon>Pseudomonadati</taxon>
        <taxon>Bacteroidota</taxon>
        <taxon>Flavobacteriia</taxon>
        <taxon>Flavobacteriales</taxon>
        <taxon>Weeksellaceae</taxon>
        <taxon>Marnyiella</taxon>
    </lineage>
</organism>
<dbReference type="RefSeq" id="WP_181886552.1">
    <property type="nucleotide sequence ID" value="NZ_CP059472.1"/>
</dbReference>
<protein>
    <submittedName>
        <fullName evidence="2">DUF1801 domain-containing protein</fullName>
    </submittedName>
</protein>
<dbReference type="EMBL" id="CP059472">
    <property type="protein sequence ID" value="QMS98162.1"/>
    <property type="molecule type" value="Genomic_DNA"/>
</dbReference>
<gene>
    <name evidence="2" type="ORF">H1R16_10735</name>
    <name evidence="1" type="ORF">H2507_04730</name>
</gene>
<accession>A0A7D7LM55</accession>
<keyword evidence="4" id="KW-1185">Reference proteome</keyword>
<evidence type="ECO:0000313" key="3">
    <source>
        <dbReference type="Proteomes" id="UP000515349"/>
    </source>
</evidence>
<reference evidence="2 3" key="1">
    <citation type="submission" date="2020-07" db="EMBL/GenBank/DDBJ databases">
        <title>Chryseobacterium sp.cx-624.</title>
        <authorList>
            <person name="Yang C."/>
        </authorList>
    </citation>
    <scope>NUCLEOTIDE SEQUENCE [LARGE SCALE GENOMIC DNA]</scope>
    <source>
        <strain evidence="2">Cx-624</strain>
        <strain evidence="3">cx-624</strain>
    </source>
</reference>
<dbReference type="Proteomes" id="UP000515349">
    <property type="component" value="Chromosome"/>
</dbReference>
<proteinExistence type="predicted"/>
<dbReference type="Proteomes" id="UP000539710">
    <property type="component" value="Unassembled WGS sequence"/>
</dbReference>
<dbReference type="EMBL" id="JACEUX010000001">
    <property type="protein sequence ID" value="MBA5246472.1"/>
    <property type="molecule type" value="Genomic_DNA"/>
</dbReference>
<reference evidence="4" key="2">
    <citation type="submission" date="2020-07" db="EMBL/GenBank/DDBJ databases">
        <title>Flavobacterium sp. xlx-214.</title>
        <authorList>
            <person name="Yang C."/>
        </authorList>
    </citation>
    <scope>NUCLEOTIDE SEQUENCE [LARGE SCALE GENOMIC DNA]</scope>
    <source>
        <strain evidence="4">CX-624</strain>
    </source>
</reference>